<dbReference type="PRINTS" id="PR01836">
    <property type="entry name" value="MGATPASE"/>
</dbReference>
<evidence type="ECO:0000256" key="13">
    <source>
        <dbReference type="ARBA" id="ARBA00022967"/>
    </source>
</evidence>
<comment type="function">
    <text evidence="1">Mediates magnesium influx to the cytosol.</text>
</comment>
<dbReference type="Gene3D" id="3.40.1110.10">
    <property type="entry name" value="Calcium-transporting ATPase, cytoplasmic domain N"/>
    <property type="match status" value="1"/>
</dbReference>
<dbReference type="STRING" id="1125712.HMPREF1316_1345"/>
<evidence type="ECO:0000256" key="3">
    <source>
        <dbReference type="ARBA" id="ARBA00008746"/>
    </source>
</evidence>
<dbReference type="Pfam" id="PF13246">
    <property type="entry name" value="Cation_ATPase"/>
    <property type="match status" value="1"/>
</dbReference>
<keyword evidence="12" id="KW-0460">Magnesium</keyword>
<sequence length="892" mass="95207">MERDIPSQGRDAHRGAWLRHMAALSRDEAYRELGTRPDGLTGAEVEASRARHGANAPRRIRRPSPIRRLLSSFADPFTYILVGIAIVSALTGCILPAPEGRDASMPLIICGIVLISGTLRFIQDERSAHASDALANMITTTCTVRRGGGGRTEVPLSEVVVGDVVQLGPGDLVPAELRIVAARDLFVNQAALTGESQPVEKFSMSADRAPTADDAVTDLADLAFMGTTVVSGAGEGIVVATGSRTLMGEVSAALTGGTEKVTAFDEGVSETSRLLVRIMLTMVPIVFALNCLTKGSWFDALLFSLSVAVGLTPEMLPMLVTTCLGKGAVDMSHERVITKRLDSICDLGAIDILCTDKTGTLTENRAELVHHLDPQGTESPRVLRYAFLNSHFETGLRNLIDGAIIRRAEGWMDGLADGWKRVDELPFDFERRRVSVVLEDGTGGTHMVTKGALAEVLGICSMVEVGDAPRPLTPQLRDDLTTKAQQLADQGMRVLGVALLDDPADVGALTAEDEHDMTFVGSLAFMDPPKLSAADAIAALAAHGVETKVLTGDSARVAVHVCQELDIPLKGTLTGADVEGLDDDALAQTAQGATVFAKLSPAQKARVVHALRSRGHTVGFMGDGVNDAAAMRESDCGVSVDTAVDVARESADIILLEKDLMVLEHGIECGRRSFQNMLKYVEMTVSSNFGNIFSVLVAAAFLPFLPMTAVQLLLLNLIYDISCTAIPWDGVDDELVRAPCSWSTRAIRRTMLQLGPISSLFDLLTYALLFFVVCPAVCGGAWGTLGPDGQVLFVATFQTGWFVQSMWSQVLFVHLIRTRRMPFVQSRAAAPVIALSAAAVALATVIPFTPLAGVLGFSPPPALYVGLLAAVIAGYACSVMCVRRLAHRPHRP</sequence>
<name>U2TJC2_9ACTN</name>
<dbReference type="InterPro" id="IPR044492">
    <property type="entry name" value="P_typ_ATPase_HD_dom"/>
</dbReference>
<dbReference type="InterPro" id="IPR006068">
    <property type="entry name" value="ATPase_P-typ_cation-transptr_C"/>
</dbReference>
<keyword evidence="22" id="KW-1185">Reference proteome</keyword>
<evidence type="ECO:0000256" key="10">
    <source>
        <dbReference type="ARBA" id="ARBA00022741"/>
    </source>
</evidence>
<protein>
    <recommendedName>
        <fullName evidence="5">Magnesium-transporting ATPase, P-type 1</fullName>
        <ecNumber evidence="4">7.2.2.14</ecNumber>
    </recommendedName>
    <alternativeName>
        <fullName evidence="16">Mg(2+) transport ATPase, P-type 1</fullName>
    </alternativeName>
</protein>
<evidence type="ECO:0000259" key="20">
    <source>
        <dbReference type="SMART" id="SM00831"/>
    </source>
</evidence>
<dbReference type="SUPFAM" id="SSF81665">
    <property type="entry name" value="Calcium ATPase, transmembrane domain M"/>
    <property type="match status" value="1"/>
</dbReference>
<feature type="transmembrane region" description="Helical" evidence="19">
    <location>
        <begin position="828"/>
        <end position="849"/>
    </location>
</feature>
<reference evidence="21 22" key="1">
    <citation type="submission" date="2013-08" db="EMBL/GenBank/DDBJ databases">
        <authorList>
            <person name="Durkin A.S."/>
            <person name="Haft D.R."/>
            <person name="McCorrison J."/>
            <person name="Torralba M."/>
            <person name="Gillis M."/>
            <person name="Haft D.H."/>
            <person name="Methe B."/>
            <person name="Sutton G."/>
            <person name="Nelson K.E."/>
        </authorList>
    </citation>
    <scope>NUCLEOTIDE SEQUENCE [LARGE SCALE GENOMIC DNA]</scope>
    <source>
        <strain evidence="21 22">F0195</strain>
    </source>
</reference>
<dbReference type="RefSeq" id="WP_021727034.1">
    <property type="nucleotide sequence ID" value="NZ_AWEZ01000064.1"/>
</dbReference>
<keyword evidence="8" id="KW-0597">Phosphoprotein</keyword>
<evidence type="ECO:0000256" key="1">
    <source>
        <dbReference type="ARBA" id="ARBA00003954"/>
    </source>
</evidence>
<dbReference type="SUPFAM" id="SSF81653">
    <property type="entry name" value="Calcium ATPase, transduction domain A"/>
    <property type="match status" value="1"/>
</dbReference>
<evidence type="ECO:0000256" key="19">
    <source>
        <dbReference type="SAM" id="Phobius"/>
    </source>
</evidence>
<dbReference type="eggNOG" id="COG0474">
    <property type="taxonomic scope" value="Bacteria"/>
</dbReference>
<dbReference type="Gene3D" id="2.70.150.10">
    <property type="entry name" value="Calcium-transporting ATPase, cytoplasmic transduction domain A"/>
    <property type="match status" value="1"/>
</dbReference>
<keyword evidence="15 19" id="KW-0472">Membrane</keyword>
<dbReference type="Pfam" id="PF00122">
    <property type="entry name" value="E1-E2_ATPase"/>
    <property type="match status" value="1"/>
</dbReference>
<dbReference type="SFLD" id="SFLDF00027">
    <property type="entry name" value="p-type_atpase"/>
    <property type="match status" value="1"/>
</dbReference>
<evidence type="ECO:0000256" key="18">
    <source>
        <dbReference type="ARBA" id="ARBA00049360"/>
    </source>
</evidence>
<evidence type="ECO:0000256" key="14">
    <source>
        <dbReference type="ARBA" id="ARBA00022989"/>
    </source>
</evidence>
<keyword evidence="14 19" id="KW-1133">Transmembrane helix</keyword>
<keyword evidence="9 19" id="KW-0812">Transmembrane</keyword>
<dbReference type="PANTHER" id="PTHR42861">
    <property type="entry name" value="CALCIUM-TRANSPORTING ATPASE"/>
    <property type="match status" value="1"/>
</dbReference>
<dbReference type="GO" id="GO:0016887">
    <property type="term" value="F:ATP hydrolysis activity"/>
    <property type="evidence" value="ECO:0007669"/>
    <property type="project" value="InterPro"/>
</dbReference>
<dbReference type="PATRIC" id="fig|1125712.3.peg.2111"/>
<feature type="domain" description="Cation-transporting P-type ATPase N-terminal" evidence="20">
    <location>
        <begin position="20"/>
        <end position="93"/>
    </location>
</feature>
<dbReference type="InterPro" id="IPR023299">
    <property type="entry name" value="ATPase_P-typ_cyto_dom_N"/>
</dbReference>
<dbReference type="SMART" id="SM00831">
    <property type="entry name" value="Cation_ATPase_N"/>
    <property type="match status" value="1"/>
</dbReference>
<keyword evidence="21" id="KW-0378">Hydrolase</keyword>
<evidence type="ECO:0000256" key="8">
    <source>
        <dbReference type="ARBA" id="ARBA00022553"/>
    </source>
</evidence>
<dbReference type="SFLD" id="SFLDS00003">
    <property type="entry name" value="Haloacid_Dehalogenase"/>
    <property type="match status" value="1"/>
</dbReference>
<organism evidence="21 22">
    <name type="scientific">Olsenella profusa F0195</name>
    <dbReference type="NCBI Taxonomy" id="1125712"/>
    <lineage>
        <taxon>Bacteria</taxon>
        <taxon>Bacillati</taxon>
        <taxon>Actinomycetota</taxon>
        <taxon>Coriobacteriia</taxon>
        <taxon>Coriobacteriales</taxon>
        <taxon>Atopobiaceae</taxon>
        <taxon>Olsenella</taxon>
    </lineage>
</organism>
<dbReference type="CDD" id="cd02077">
    <property type="entry name" value="P-type_ATPase_Mg"/>
    <property type="match status" value="1"/>
</dbReference>
<evidence type="ECO:0000256" key="6">
    <source>
        <dbReference type="ARBA" id="ARBA00022475"/>
    </source>
</evidence>
<dbReference type="GO" id="GO:0005886">
    <property type="term" value="C:plasma membrane"/>
    <property type="evidence" value="ECO:0007669"/>
    <property type="project" value="UniProtKB-SubCell"/>
</dbReference>
<dbReference type="EMBL" id="AWEZ01000064">
    <property type="protein sequence ID" value="ERL06580.1"/>
    <property type="molecule type" value="Genomic_DNA"/>
</dbReference>
<dbReference type="SFLD" id="SFLDG00002">
    <property type="entry name" value="C1.7:_P-type_atpase_like"/>
    <property type="match status" value="1"/>
</dbReference>
<dbReference type="InterPro" id="IPR059000">
    <property type="entry name" value="ATPase_P-type_domA"/>
</dbReference>
<dbReference type="InterPro" id="IPR008250">
    <property type="entry name" value="ATPase_P-typ_transduc_dom_A_sf"/>
</dbReference>
<dbReference type="GO" id="GO:0015444">
    <property type="term" value="F:P-type magnesium transporter activity"/>
    <property type="evidence" value="ECO:0007669"/>
    <property type="project" value="UniProtKB-EC"/>
</dbReference>
<dbReference type="InterPro" id="IPR006415">
    <property type="entry name" value="P-type_ATPase_IIIB"/>
</dbReference>
<dbReference type="Gene3D" id="3.40.50.1000">
    <property type="entry name" value="HAD superfamily/HAD-like"/>
    <property type="match status" value="1"/>
</dbReference>
<evidence type="ECO:0000256" key="7">
    <source>
        <dbReference type="ARBA" id="ARBA00022519"/>
    </source>
</evidence>
<comment type="catalytic activity">
    <reaction evidence="18">
        <text>ATP + H2O = ADP + phosphate + H(+)</text>
        <dbReference type="Rhea" id="RHEA:13065"/>
        <dbReference type="ChEBI" id="CHEBI:15377"/>
        <dbReference type="ChEBI" id="CHEBI:15378"/>
        <dbReference type="ChEBI" id="CHEBI:30616"/>
        <dbReference type="ChEBI" id="CHEBI:43474"/>
        <dbReference type="ChEBI" id="CHEBI:456216"/>
    </reaction>
</comment>
<proteinExistence type="inferred from homology"/>
<evidence type="ECO:0000256" key="11">
    <source>
        <dbReference type="ARBA" id="ARBA00022840"/>
    </source>
</evidence>
<dbReference type="Proteomes" id="UP000016638">
    <property type="component" value="Unassembled WGS sequence"/>
</dbReference>
<dbReference type="InterPro" id="IPR023298">
    <property type="entry name" value="ATPase_P-typ_TM_dom_sf"/>
</dbReference>
<gene>
    <name evidence="21" type="primary">mgtA</name>
    <name evidence="21" type="ORF">HMPREF1316_1345</name>
</gene>
<keyword evidence="10" id="KW-0547">Nucleotide-binding</keyword>
<keyword evidence="11" id="KW-0067">ATP-binding</keyword>
<accession>U2TJC2</accession>
<dbReference type="InterPro" id="IPR001757">
    <property type="entry name" value="P_typ_ATPase"/>
</dbReference>
<comment type="similarity">
    <text evidence="3">Belongs to the cation transport ATPase (P-type) (TC 3.A.3) family. Type IIIB subfamily.</text>
</comment>
<keyword evidence="13" id="KW-1278">Translocase</keyword>
<feature type="transmembrane region" description="Helical" evidence="19">
    <location>
        <begin position="692"/>
        <end position="715"/>
    </location>
</feature>
<comment type="subcellular location">
    <subcellularLocation>
        <location evidence="2">Cell inner membrane</location>
        <topology evidence="2">Multi-pass membrane protein</topology>
    </subcellularLocation>
</comment>
<comment type="caution">
    <text evidence="21">The sequence shown here is derived from an EMBL/GenBank/DDBJ whole genome shotgun (WGS) entry which is preliminary data.</text>
</comment>
<evidence type="ECO:0000256" key="2">
    <source>
        <dbReference type="ARBA" id="ARBA00004429"/>
    </source>
</evidence>
<evidence type="ECO:0000256" key="17">
    <source>
        <dbReference type="ARBA" id="ARBA00047295"/>
    </source>
</evidence>
<dbReference type="InterPro" id="IPR036412">
    <property type="entry name" value="HAD-like_sf"/>
</dbReference>
<dbReference type="SUPFAM" id="SSF56784">
    <property type="entry name" value="HAD-like"/>
    <property type="match status" value="1"/>
</dbReference>
<dbReference type="InterPro" id="IPR018303">
    <property type="entry name" value="ATPase_P-typ_P_site"/>
</dbReference>
<keyword evidence="6" id="KW-1003">Cell membrane</keyword>
<dbReference type="InterPro" id="IPR004014">
    <property type="entry name" value="ATPase_P-typ_cation-transptr_N"/>
</dbReference>
<dbReference type="NCBIfam" id="TIGR01494">
    <property type="entry name" value="ATPase_P-type"/>
    <property type="match status" value="2"/>
</dbReference>
<feature type="transmembrane region" description="Helical" evidence="19">
    <location>
        <begin position="861"/>
        <end position="882"/>
    </location>
</feature>
<evidence type="ECO:0000313" key="21">
    <source>
        <dbReference type="EMBL" id="ERL06580.1"/>
    </source>
</evidence>
<dbReference type="Pfam" id="PF00689">
    <property type="entry name" value="Cation_ATPase_C"/>
    <property type="match status" value="1"/>
</dbReference>
<evidence type="ECO:0000256" key="4">
    <source>
        <dbReference type="ARBA" id="ARBA00012786"/>
    </source>
</evidence>
<evidence type="ECO:0000256" key="9">
    <source>
        <dbReference type="ARBA" id="ARBA00022692"/>
    </source>
</evidence>
<dbReference type="Pfam" id="PF00690">
    <property type="entry name" value="Cation_ATPase_N"/>
    <property type="match status" value="1"/>
</dbReference>
<dbReference type="Gene3D" id="1.20.1110.10">
    <property type="entry name" value="Calcium-transporting ATPase, transmembrane domain"/>
    <property type="match status" value="1"/>
</dbReference>
<dbReference type="PROSITE" id="PS00154">
    <property type="entry name" value="ATPASE_E1_E2"/>
    <property type="match status" value="1"/>
</dbReference>
<dbReference type="GO" id="GO:0005524">
    <property type="term" value="F:ATP binding"/>
    <property type="evidence" value="ECO:0007669"/>
    <property type="project" value="UniProtKB-KW"/>
</dbReference>
<evidence type="ECO:0000256" key="12">
    <source>
        <dbReference type="ARBA" id="ARBA00022842"/>
    </source>
</evidence>
<dbReference type="NCBIfam" id="TIGR01524">
    <property type="entry name" value="ATPase-IIIB_Mg"/>
    <property type="match status" value="1"/>
</dbReference>
<dbReference type="AlphaFoldDB" id="U2TJC2"/>
<evidence type="ECO:0000313" key="22">
    <source>
        <dbReference type="Proteomes" id="UP000016638"/>
    </source>
</evidence>
<feature type="transmembrane region" description="Helical" evidence="19">
    <location>
        <begin position="791"/>
        <end position="816"/>
    </location>
</feature>
<evidence type="ECO:0000256" key="16">
    <source>
        <dbReference type="ARBA" id="ARBA00029806"/>
    </source>
</evidence>
<dbReference type="InterPro" id="IPR023214">
    <property type="entry name" value="HAD_sf"/>
</dbReference>
<evidence type="ECO:0000256" key="15">
    <source>
        <dbReference type="ARBA" id="ARBA00023136"/>
    </source>
</evidence>
<keyword evidence="7" id="KW-0997">Cell inner membrane</keyword>
<feature type="transmembrane region" description="Helical" evidence="19">
    <location>
        <begin position="77"/>
        <end position="97"/>
    </location>
</feature>
<feature type="transmembrane region" description="Helical" evidence="19">
    <location>
        <begin position="763"/>
        <end position="785"/>
    </location>
</feature>
<comment type="catalytic activity">
    <reaction evidence="17">
        <text>Mg(2+)(out) + ATP + H2O = Mg(2+)(in) + ADP + phosphate + H(+)</text>
        <dbReference type="Rhea" id="RHEA:10260"/>
        <dbReference type="ChEBI" id="CHEBI:15377"/>
        <dbReference type="ChEBI" id="CHEBI:15378"/>
        <dbReference type="ChEBI" id="CHEBI:18420"/>
        <dbReference type="ChEBI" id="CHEBI:30616"/>
        <dbReference type="ChEBI" id="CHEBI:43474"/>
        <dbReference type="ChEBI" id="CHEBI:456216"/>
        <dbReference type="EC" id="7.2.2.14"/>
    </reaction>
</comment>
<dbReference type="EC" id="7.2.2.14" evidence="4"/>
<evidence type="ECO:0000256" key="5">
    <source>
        <dbReference type="ARBA" id="ARBA00013555"/>
    </source>
</evidence>